<keyword evidence="1" id="KW-0677">Repeat</keyword>
<dbReference type="InterPro" id="IPR036628">
    <property type="entry name" value="Clp_N_dom_sf"/>
</dbReference>
<protein>
    <submittedName>
        <fullName evidence="4">Clp amino terminal domain-containing protein, pathogenicity island component</fullName>
    </submittedName>
</protein>
<dbReference type="Gene3D" id="1.10.1780.10">
    <property type="entry name" value="Clp, N-terminal domain"/>
    <property type="match status" value="1"/>
</dbReference>
<organism evidence="4 5">
    <name type="scientific">Micromonospora rhizosphaerae</name>
    <dbReference type="NCBI Taxonomy" id="568872"/>
    <lineage>
        <taxon>Bacteria</taxon>
        <taxon>Bacillati</taxon>
        <taxon>Actinomycetota</taxon>
        <taxon>Actinomycetes</taxon>
        <taxon>Micromonosporales</taxon>
        <taxon>Micromonosporaceae</taxon>
        <taxon>Micromonospora</taxon>
    </lineage>
</organism>
<dbReference type="Proteomes" id="UP000199413">
    <property type="component" value="Unassembled WGS sequence"/>
</dbReference>
<dbReference type="STRING" id="568872.GA0070624_1262"/>
<keyword evidence="5" id="KW-1185">Reference proteome</keyword>
<dbReference type="EMBL" id="FMHV01000002">
    <property type="protein sequence ID" value="SCL17316.1"/>
    <property type="molecule type" value="Genomic_DNA"/>
</dbReference>
<evidence type="ECO:0000256" key="1">
    <source>
        <dbReference type="PROSITE-ProRule" id="PRU01251"/>
    </source>
</evidence>
<sequence>MGQFLSSGQGDPIESDPFEGAEVAAGLDRAREISLAYRHRDTGTSHLLLSLVEDDAGEAAAILRALGVDPAAVRERVQQDLASAPAVLPPPTAE</sequence>
<proteinExistence type="predicted"/>
<evidence type="ECO:0000259" key="3">
    <source>
        <dbReference type="PROSITE" id="PS51903"/>
    </source>
</evidence>
<dbReference type="InterPro" id="IPR004176">
    <property type="entry name" value="Clp_R_N"/>
</dbReference>
<gene>
    <name evidence="4" type="ORF">GA0070624_1262</name>
</gene>
<reference evidence="5" key="1">
    <citation type="submission" date="2016-06" db="EMBL/GenBank/DDBJ databases">
        <authorList>
            <person name="Varghese N."/>
            <person name="Submissions Spin"/>
        </authorList>
    </citation>
    <scope>NUCLEOTIDE SEQUENCE [LARGE SCALE GENOMIC DNA]</scope>
    <source>
        <strain evidence="5">DSM 45431</strain>
    </source>
</reference>
<dbReference type="Pfam" id="PF02861">
    <property type="entry name" value="Clp_N"/>
    <property type="match status" value="1"/>
</dbReference>
<dbReference type="PROSITE" id="PS51903">
    <property type="entry name" value="CLP_R"/>
    <property type="match status" value="1"/>
</dbReference>
<accession>A0A1C6RJE8</accession>
<feature type="region of interest" description="Disordered" evidence="2">
    <location>
        <begin position="1"/>
        <end position="20"/>
    </location>
</feature>
<evidence type="ECO:0000256" key="2">
    <source>
        <dbReference type="SAM" id="MobiDB-lite"/>
    </source>
</evidence>
<dbReference type="SUPFAM" id="SSF81923">
    <property type="entry name" value="Double Clp-N motif"/>
    <property type="match status" value="1"/>
</dbReference>
<feature type="domain" description="Clp R" evidence="3">
    <location>
        <begin position="13"/>
        <end position="94"/>
    </location>
</feature>
<dbReference type="AlphaFoldDB" id="A0A1C6RJE8"/>
<evidence type="ECO:0000313" key="4">
    <source>
        <dbReference type="EMBL" id="SCL17316.1"/>
    </source>
</evidence>
<evidence type="ECO:0000313" key="5">
    <source>
        <dbReference type="Proteomes" id="UP000199413"/>
    </source>
</evidence>
<name>A0A1C6RJE8_9ACTN</name>